<reference evidence="13 14" key="1">
    <citation type="journal article" date="2023" name="G3 (Bethesda)">
        <title>A chromosome-length genome assembly and annotation of blackberry (Rubus argutus, cv. 'Hillquist').</title>
        <authorList>
            <person name="Bruna T."/>
            <person name="Aryal R."/>
            <person name="Dudchenko O."/>
            <person name="Sargent D.J."/>
            <person name="Mead D."/>
            <person name="Buti M."/>
            <person name="Cavallini A."/>
            <person name="Hytonen T."/>
            <person name="Andres J."/>
            <person name="Pham M."/>
            <person name="Weisz D."/>
            <person name="Mascagni F."/>
            <person name="Usai G."/>
            <person name="Natali L."/>
            <person name="Bassil N."/>
            <person name="Fernandez G.E."/>
            <person name="Lomsadze A."/>
            <person name="Armour M."/>
            <person name="Olukolu B."/>
            <person name="Poorten T."/>
            <person name="Britton C."/>
            <person name="Davik J."/>
            <person name="Ashrafi H."/>
            <person name="Aiden E.L."/>
            <person name="Borodovsky M."/>
            <person name="Worthington M."/>
        </authorList>
    </citation>
    <scope>NUCLEOTIDE SEQUENCE [LARGE SCALE GENOMIC DNA]</scope>
    <source>
        <strain evidence="13">PI 553951</strain>
    </source>
</reference>
<evidence type="ECO:0000256" key="4">
    <source>
        <dbReference type="ARBA" id="ARBA00022679"/>
    </source>
</evidence>
<dbReference type="InterPro" id="IPR013815">
    <property type="entry name" value="ATP_grasp_subdomain_1"/>
</dbReference>
<dbReference type="InterPro" id="IPR002044">
    <property type="entry name" value="CBM20"/>
</dbReference>
<keyword evidence="10" id="KW-0119">Carbohydrate metabolism</keyword>
<protein>
    <recommendedName>
        <fullName evidence="12">CBM20 domain-containing protein</fullName>
    </recommendedName>
</protein>
<dbReference type="GO" id="GO:0046872">
    <property type="term" value="F:metal ion binding"/>
    <property type="evidence" value="ECO:0007669"/>
    <property type="project" value="UniProtKB-KW"/>
</dbReference>
<evidence type="ECO:0000259" key="12">
    <source>
        <dbReference type="PROSITE" id="PS51166"/>
    </source>
</evidence>
<dbReference type="Pfam" id="PF01326">
    <property type="entry name" value="PPDK_N"/>
    <property type="match status" value="1"/>
</dbReference>
<evidence type="ECO:0000256" key="11">
    <source>
        <dbReference type="SAM" id="MobiDB-lite"/>
    </source>
</evidence>
<comment type="cofactor">
    <cofactor evidence="1">
        <name>Mg(2+)</name>
        <dbReference type="ChEBI" id="CHEBI:18420"/>
    </cofactor>
</comment>
<keyword evidence="5" id="KW-0479">Metal-binding</keyword>
<dbReference type="InterPro" id="IPR013784">
    <property type="entry name" value="Carb-bd-like_fold"/>
</dbReference>
<evidence type="ECO:0000256" key="5">
    <source>
        <dbReference type="ARBA" id="ARBA00022723"/>
    </source>
</evidence>
<evidence type="ECO:0000313" key="13">
    <source>
        <dbReference type="EMBL" id="KAK9932838.1"/>
    </source>
</evidence>
<dbReference type="GO" id="GO:2001070">
    <property type="term" value="F:starch binding"/>
    <property type="evidence" value="ECO:0007669"/>
    <property type="project" value="InterPro"/>
</dbReference>
<keyword evidence="4" id="KW-0808">Transferase</keyword>
<keyword evidence="14" id="KW-1185">Reference proteome</keyword>
<dbReference type="AlphaFoldDB" id="A0AAW1X8Y7"/>
<feature type="domain" description="CBM20" evidence="12">
    <location>
        <begin position="82"/>
        <end position="182"/>
    </location>
</feature>
<dbReference type="SUPFAM" id="SSF49452">
    <property type="entry name" value="Starch-binding domain-like"/>
    <property type="match status" value="1"/>
</dbReference>
<dbReference type="SUPFAM" id="SSF56059">
    <property type="entry name" value="Glutathione synthetase ATP-binding domain-like"/>
    <property type="match status" value="1"/>
</dbReference>
<dbReference type="InterPro" id="IPR054481">
    <property type="entry name" value="GWD1_pHisD"/>
</dbReference>
<keyword evidence="7" id="KW-0418">Kinase</keyword>
<feature type="region of interest" description="Disordered" evidence="11">
    <location>
        <begin position="68"/>
        <end position="88"/>
    </location>
</feature>
<dbReference type="GO" id="GO:0005524">
    <property type="term" value="F:ATP binding"/>
    <property type="evidence" value="ECO:0007669"/>
    <property type="project" value="UniProtKB-KW"/>
</dbReference>
<dbReference type="PROSITE" id="PS51166">
    <property type="entry name" value="CBM20"/>
    <property type="match status" value="1"/>
</dbReference>
<keyword evidence="6" id="KW-0547">Nucleotide-binding</keyword>
<proteinExistence type="inferred from homology"/>
<evidence type="ECO:0000256" key="3">
    <source>
        <dbReference type="ARBA" id="ARBA00011738"/>
    </source>
</evidence>
<accession>A0AAW1X8Y7</accession>
<comment type="similarity">
    <text evidence="2">Belongs to the PEP-utilizing enzyme family.</text>
</comment>
<evidence type="ECO:0000256" key="7">
    <source>
        <dbReference type="ARBA" id="ARBA00022777"/>
    </source>
</evidence>
<evidence type="ECO:0000256" key="10">
    <source>
        <dbReference type="ARBA" id="ARBA00023277"/>
    </source>
</evidence>
<organism evidence="13 14">
    <name type="scientific">Rubus argutus</name>
    <name type="common">Southern blackberry</name>
    <dbReference type="NCBI Taxonomy" id="59490"/>
    <lineage>
        <taxon>Eukaryota</taxon>
        <taxon>Viridiplantae</taxon>
        <taxon>Streptophyta</taxon>
        <taxon>Embryophyta</taxon>
        <taxon>Tracheophyta</taxon>
        <taxon>Spermatophyta</taxon>
        <taxon>Magnoliopsida</taxon>
        <taxon>eudicotyledons</taxon>
        <taxon>Gunneridae</taxon>
        <taxon>Pentapetalae</taxon>
        <taxon>rosids</taxon>
        <taxon>fabids</taxon>
        <taxon>Rosales</taxon>
        <taxon>Rosaceae</taxon>
        <taxon>Rosoideae</taxon>
        <taxon>Rosoideae incertae sedis</taxon>
        <taxon>Rubus</taxon>
    </lineage>
</organism>
<dbReference type="EMBL" id="JBEDUW010000004">
    <property type="protein sequence ID" value="KAK9932838.1"/>
    <property type="molecule type" value="Genomic_DNA"/>
</dbReference>
<evidence type="ECO:0000256" key="1">
    <source>
        <dbReference type="ARBA" id="ARBA00001946"/>
    </source>
</evidence>
<keyword evidence="9" id="KW-0460">Magnesium</keyword>
<dbReference type="Proteomes" id="UP001457282">
    <property type="component" value="Unassembled WGS sequence"/>
</dbReference>
<evidence type="ECO:0000256" key="9">
    <source>
        <dbReference type="ARBA" id="ARBA00022842"/>
    </source>
</evidence>
<dbReference type="InterPro" id="IPR013783">
    <property type="entry name" value="Ig-like_fold"/>
</dbReference>
<comment type="caution">
    <text evidence="13">The sequence shown here is derived from an EMBL/GenBank/DDBJ whole genome shotgun (WGS) entry which is preliminary data.</text>
</comment>
<evidence type="ECO:0000313" key="14">
    <source>
        <dbReference type="Proteomes" id="UP001457282"/>
    </source>
</evidence>
<gene>
    <name evidence="13" type="ORF">M0R45_020060</name>
</gene>
<evidence type="ECO:0000256" key="6">
    <source>
        <dbReference type="ARBA" id="ARBA00022741"/>
    </source>
</evidence>
<keyword evidence="8" id="KW-0067">ATP-binding</keyword>
<dbReference type="Gene3D" id="3.30.470.20">
    <property type="entry name" value="ATP-grasp fold, B domain"/>
    <property type="match status" value="1"/>
</dbReference>
<dbReference type="Gene3D" id="2.60.40.10">
    <property type="entry name" value="Immunoglobulins"/>
    <property type="match status" value="1"/>
</dbReference>
<dbReference type="GO" id="GO:0016301">
    <property type="term" value="F:kinase activity"/>
    <property type="evidence" value="ECO:0007669"/>
    <property type="project" value="UniProtKB-KW"/>
</dbReference>
<comment type="subunit">
    <text evidence="3">Homodimer.</text>
</comment>
<evidence type="ECO:0000256" key="2">
    <source>
        <dbReference type="ARBA" id="ARBA00007837"/>
    </source>
</evidence>
<name>A0AAW1X8Y7_RUBAR</name>
<sequence>MDCVPALQSSCASHLHRHKQSRFLRDQVQCHRRSVAVVLPFLPHFRPLRHRSSNLRILCGVGVSPAQSTEEQKENKMKSKSKSKSGHDKVGLHIRLDHQVEFGESVSVLGSSKELGSWKKKVPLNWTESGWVCKLEFKGDESIEYKFVTVRADKSMLWEGGDNRALKLPNGGSFEMVCHWNATGETVDLVPVEKEDSVEYNGSSVAQTASTLEVETSPFVGQWKGNAISFMQSNEHRDRETGRHWDTSGLQGLSLKLVEGDRNARNWWRKLEVVRDILLENSQSEARLDALINASIYLKWINTGQIPCFEDGGHHRPNRHAEISRVIFRELERISCRKDTSPQEVLVVRKIHPCLPSFKAEFTASVPLTRIRDIAHRNDIPHDLKQEIKHTIQNKLHRNAGPEDLVATEAMLARITKNPGQYSEAFVEQFKIFHHELKDFFNAGSLAEQLESIKESIDDKGLSALTLFLECKKGLDSSEESSKVLGSDLLFKTMQSLSALREIIAKGLESGLRNDASDSAIAMRQKWRLCEIGLEDYSFILLSRFANELEAMGGAPWLAQNVKSKDVSSWNDPLGALIVGVHQLRISGWKPEECAAIENELLAWKARGLSETEASEDGKTIWGLRHKATLDRARRLTEEYSEALLQLFPQNVQVLGKAFGIPENSVRTYAEAEIRAGVIFQVSKLCTLLLKAVRSTIGSQGWDVIVPGAALGTLVEVERIVPGSIPSTVEGPVILVVNKADGDEEVTAAGSNIVGVVLLQELPHLSHLGVRARQEKVVFVTCEDDDKVADIQKHKGKYVRLEASSSSVDIYPSSESNNGNFAVKNLSGDVAPKVEVRTLDPSCSAAEPPNSIQGVSAGGVLLLADADAQTSGAKAAACGRLASLAAASDKVFSGQGVPAAFNVPAGAVIPFGSMELALEQSKSMESFRSFLNKIETLKLEGVELDQLCCQLQEMVSSLQPSKDIIDSIAQIFPGNARLIVRSSANVEDLAGMSAAGLYDSIPNVSASNPTVFANAISKVWASLYTRRAVLSRRFAGVPQKDATMAILVQEMLSPDLSFVLHTVSPTDQDHNLVEAEIASGLGETLASGTRGTPWRLASGKFDGSVRTLAFANFSEELLGAGPADGEVIHLTVDYSKKPLTVDPIFRRQLGQRLGAVGFFLEQKFGCPQDVEGCVVGKDIYIVQTRPQPL</sequence>
<dbReference type="Gene3D" id="3.30.1490.20">
    <property type="entry name" value="ATP-grasp fold, A domain"/>
    <property type="match status" value="1"/>
</dbReference>
<dbReference type="PANTHER" id="PTHR47453:SF1">
    <property type="entry name" value="PHOSPHOGLUCAN, WATER DIKINASE, CHLOROPLASTIC"/>
    <property type="match status" value="1"/>
</dbReference>
<dbReference type="Pfam" id="PF22973">
    <property type="entry name" value="GWD1_pHisD"/>
    <property type="match status" value="1"/>
</dbReference>
<dbReference type="SMART" id="SM01065">
    <property type="entry name" value="CBM_2"/>
    <property type="match status" value="1"/>
</dbReference>
<dbReference type="InterPro" id="IPR002192">
    <property type="entry name" value="PPDK_AMP/ATP-bd"/>
</dbReference>
<dbReference type="PANTHER" id="PTHR47453">
    <property type="entry name" value="PHOSPHOGLUCAN, WATER DIKINASE, CHLOROPLASTIC"/>
    <property type="match status" value="1"/>
</dbReference>
<evidence type="ECO:0000256" key="8">
    <source>
        <dbReference type="ARBA" id="ARBA00022840"/>
    </source>
</evidence>
<dbReference type="Pfam" id="PF00686">
    <property type="entry name" value="CBM_20"/>
    <property type="match status" value="1"/>
</dbReference>